<feature type="coiled-coil region" evidence="3">
    <location>
        <begin position="121"/>
        <end position="190"/>
    </location>
</feature>
<gene>
    <name evidence="5" type="ORF">B0H94_103177</name>
</gene>
<dbReference type="EMBL" id="PYAV01000003">
    <property type="protein sequence ID" value="PSL50565.1"/>
    <property type="molecule type" value="Genomic_DNA"/>
</dbReference>
<sequence>MSELDKQAEQEAMKVDTNIPEDVKEASKSEAASYFSKLHEEGGTNKLLDQLGGLGELEQEQAGESLEALKRPVRDMMNQNDNELPDKLYELKQVVSELEPNHLQESGWKKTMNKLLRRSPMEQYAKKYETVEAQVENIIETLLAGRDKLQEDNVMLDQLKTTAIDRIQELEQQIETGKELNEMLEAEQQKEEWKDNPAPLQKAQQKVITRIKNMAQAVMVLQQSLASVDIIKENNEKLEEAIFNAITMTKNIITVTASIQMALGNQRNVISAVQHVNETTEQMILSNAETLKSNTEETLKTLEEPAVAIETFRKAYEDVKAAIEMTESSNERIIQSGKSFIAELDELNQEIRRERLE</sequence>
<evidence type="ECO:0000256" key="4">
    <source>
        <dbReference type="SAM" id="MobiDB-lite"/>
    </source>
</evidence>
<evidence type="ECO:0000256" key="1">
    <source>
        <dbReference type="ARBA" id="ARBA00005541"/>
    </source>
</evidence>
<proteinExistence type="inferred from homology"/>
<evidence type="ECO:0000256" key="3">
    <source>
        <dbReference type="SAM" id="Coils"/>
    </source>
</evidence>
<dbReference type="AlphaFoldDB" id="A0A2P8HWN4"/>
<comment type="caution">
    <text evidence="5">The sequence shown here is derived from an EMBL/GenBank/DDBJ whole genome shotgun (WGS) entry which is preliminary data.</text>
</comment>
<feature type="region of interest" description="Disordered" evidence="4">
    <location>
        <begin position="1"/>
        <end position="26"/>
    </location>
</feature>
<dbReference type="PANTHER" id="PTHR38432">
    <property type="entry name" value="TELA-LIKE PROTEIN SAOUHSC_01408"/>
    <property type="match status" value="1"/>
</dbReference>
<dbReference type="Proteomes" id="UP000242310">
    <property type="component" value="Unassembled WGS sequence"/>
</dbReference>
<accession>A0A2P8HWN4</accession>
<dbReference type="PIRSF" id="PIRSF026508">
    <property type="entry name" value="TelA"/>
    <property type="match status" value="1"/>
</dbReference>
<protein>
    <submittedName>
        <fullName evidence="5">Uncharacterized protein YaaN involved in tellurite resistance</fullName>
    </submittedName>
</protein>
<dbReference type="Pfam" id="PF05816">
    <property type="entry name" value="TelA"/>
    <property type="match status" value="1"/>
</dbReference>
<dbReference type="RefSeq" id="WP_245893892.1">
    <property type="nucleotide sequence ID" value="NZ_PYAV01000003.1"/>
</dbReference>
<reference evidence="5 6" key="1">
    <citation type="submission" date="2018-03" db="EMBL/GenBank/DDBJ databases">
        <title>Genomic Encyclopedia of Type Strains, Phase III (KMG-III): the genomes of soil and plant-associated and newly described type strains.</title>
        <authorList>
            <person name="Whitman W."/>
        </authorList>
    </citation>
    <scope>NUCLEOTIDE SEQUENCE [LARGE SCALE GENOMIC DNA]</scope>
    <source>
        <strain evidence="5 6">CGMCC 1.07653</strain>
    </source>
</reference>
<feature type="compositionally biased region" description="Basic and acidic residues" evidence="4">
    <location>
        <begin position="1"/>
        <end position="14"/>
    </location>
</feature>
<name>A0A2P8HWN4_9BACI</name>
<dbReference type="PANTHER" id="PTHR38432:SF1">
    <property type="entry name" value="TELA-LIKE PROTEIN SAOUHSC_01408"/>
    <property type="match status" value="1"/>
</dbReference>
<dbReference type="InterPro" id="IPR008863">
    <property type="entry name" value="Toxic_anion-R_TelA"/>
</dbReference>
<evidence type="ECO:0000313" key="6">
    <source>
        <dbReference type="Proteomes" id="UP000242310"/>
    </source>
</evidence>
<keyword evidence="3" id="KW-0175">Coiled coil</keyword>
<comment type="similarity">
    <text evidence="1 2">Belongs to the TelA family.</text>
</comment>
<evidence type="ECO:0000313" key="5">
    <source>
        <dbReference type="EMBL" id="PSL50565.1"/>
    </source>
</evidence>
<keyword evidence="6" id="KW-1185">Reference proteome</keyword>
<organism evidence="5 6">
    <name type="scientific">Salsuginibacillus halophilus</name>
    <dbReference type="NCBI Taxonomy" id="517424"/>
    <lineage>
        <taxon>Bacteria</taxon>
        <taxon>Bacillati</taxon>
        <taxon>Bacillota</taxon>
        <taxon>Bacilli</taxon>
        <taxon>Bacillales</taxon>
        <taxon>Bacillaceae</taxon>
        <taxon>Salsuginibacillus</taxon>
    </lineage>
</organism>
<evidence type="ECO:0000256" key="2">
    <source>
        <dbReference type="PIRNR" id="PIRNR026508"/>
    </source>
</evidence>